<evidence type="ECO:0000313" key="2">
    <source>
        <dbReference type="Proteomes" id="UP000014725"/>
    </source>
</evidence>
<sequence length="49" mass="5788">MVNIYKDKTEVDVAQTKGKLKREYSRVILVKSFYIISKNLIIINLNRCK</sequence>
<proteinExistence type="predicted"/>
<dbReference type="EMBL" id="KC821624">
    <property type="protein sequence ID" value="AGO48882.1"/>
    <property type="molecule type" value="Genomic_DNA"/>
</dbReference>
<evidence type="ECO:0000313" key="1">
    <source>
        <dbReference type="EMBL" id="AGO48882.1"/>
    </source>
</evidence>
<keyword evidence="2" id="KW-1185">Reference proteome</keyword>
<name>S0A357_9CAUD</name>
<organism evidence="1 2">
    <name type="scientific">Cellulophaga phage phi14:2</name>
    <dbReference type="NCBI Taxonomy" id="1327990"/>
    <lineage>
        <taxon>Viruses</taxon>
        <taxon>Duplodnaviria</taxon>
        <taxon>Heunggongvirae</taxon>
        <taxon>Uroviricota</taxon>
        <taxon>Caudoviricetes</taxon>
        <taxon>Crassvirales</taxon>
        <taxon>Steigviridae</taxon>
        <taxon>Asinivirinae</taxon>
        <taxon>Akihdevirus</taxon>
        <taxon>Akihdevirus balticus</taxon>
    </lineage>
</organism>
<gene>
    <name evidence="1" type="ORF">Phi14:2_gp004</name>
</gene>
<protein>
    <submittedName>
        <fullName evidence="1">Uncharacterized protein</fullName>
    </submittedName>
</protein>
<accession>S0A357</accession>
<reference evidence="2" key="2">
    <citation type="submission" date="2013-03" db="EMBL/GenBank/DDBJ databases">
        <title>The Cellulophaga phages: a novel, diverse, and globally ubiquitous model system.</title>
        <authorList>
            <person name="Holmfeldt K."/>
            <person name="Solonenko N."/>
            <person name="Shah M."/>
            <person name="Corrier K."/>
            <person name="Riemann L."/>
            <person name="VerBerkmoes N.C."/>
            <person name="Sullivan M.B."/>
        </authorList>
    </citation>
    <scope>NUCLEOTIDE SEQUENCE [LARGE SCALE GENOMIC DNA]</scope>
</reference>
<dbReference type="Proteomes" id="UP000014725">
    <property type="component" value="Segment"/>
</dbReference>
<reference evidence="1 2" key="1">
    <citation type="journal article" date="2013" name="Proc. Natl. Acad. Sci. U.S.A.">
        <title>Twelve previously unknown phage genera are ubiquitous in global oceans.</title>
        <authorList>
            <person name="Holmfeldt K."/>
            <person name="Solonenko N."/>
            <person name="Shah M."/>
            <person name="Corrier K."/>
            <person name="Riemann L."/>
            <person name="Verberkmoes N.C."/>
            <person name="Sullivan M.B."/>
        </authorList>
    </citation>
    <scope>NUCLEOTIDE SEQUENCE [LARGE SCALE GENOMIC DNA]</scope>
    <source>
        <strain evidence="1">Phi14:2</strain>
    </source>
</reference>